<organism evidence="9 10">
    <name type="scientific">Marinobacter daepoensis</name>
    <dbReference type="NCBI Taxonomy" id="262077"/>
    <lineage>
        <taxon>Bacteria</taxon>
        <taxon>Pseudomonadati</taxon>
        <taxon>Pseudomonadota</taxon>
        <taxon>Gammaproteobacteria</taxon>
        <taxon>Pseudomonadales</taxon>
        <taxon>Marinobacteraceae</taxon>
        <taxon>Marinobacter</taxon>
    </lineage>
</organism>
<evidence type="ECO:0000259" key="8">
    <source>
        <dbReference type="Pfam" id="PF25944"/>
    </source>
</evidence>
<dbReference type="Gene3D" id="2.40.50.100">
    <property type="match status" value="2"/>
</dbReference>
<reference evidence="9 10" key="1">
    <citation type="submission" date="2021-02" db="EMBL/GenBank/DDBJ databases">
        <title>PHA producing bacteria isolated from coastal sediment in Guangdong, Shenzhen.</title>
        <authorList>
            <person name="Zheng W."/>
            <person name="Yu S."/>
            <person name="Huang Y."/>
        </authorList>
    </citation>
    <scope>NUCLEOTIDE SEQUENCE [LARGE SCALE GENOMIC DNA]</scope>
    <source>
        <strain evidence="9 10">TN21-5</strain>
    </source>
</reference>
<evidence type="ECO:0000256" key="3">
    <source>
        <dbReference type="ARBA" id="ARBA00023054"/>
    </source>
</evidence>
<dbReference type="Pfam" id="PF25917">
    <property type="entry name" value="BSH_RND"/>
    <property type="match status" value="1"/>
</dbReference>
<dbReference type="PANTHER" id="PTHR30469">
    <property type="entry name" value="MULTIDRUG RESISTANCE PROTEIN MDTA"/>
    <property type="match status" value="1"/>
</dbReference>
<dbReference type="InterPro" id="IPR006143">
    <property type="entry name" value="RND_pump_MFP"/>
</dbReference>
<keyword evidence="3 4" id="KW-0175">Coiled coil</keyword>
<protein>
    <submittedName>
        <fullName evidence="9">Efflux RND transporter periplasmic adaptor subunit</fullName>
    </submittedName>
</protein>
<dbReference type="RefSeq" id="WP_206556823.1">
    <property type="nucleotide sequence ID" value="NZ_JAFKDB010000008.1"/>
</dbReference>
<dbReference type="EMBL" id="JAFKDB010000008">
    <property type="protein sequence ID" value="MBN7769136.1"/>
    <property type="molecule type" value="Genomic_DNA"/>
</dbReference>
<keyword evidence="6" id="KW-0812">Transmembrane</keyword>
<feature type="domain" description="Multidrug resistance protein MdtA-like beta-barrel" evidence="8">
    <location>
        <begin position="228"/>
        <end position="302"/>
    </location>
</feature>
<evidence type="ECO:0000256" key="5">
    <source>
        <dbReference type="SAM" id="MobiDB-lite"/>
    </source>
</evidence>
<dbReference type="Proteomes" id="UP000664344">
    <property type="component" value="Unassembled WGS sequence"/>
</dbReference>
<dbReference type="Gene3D" id="6.20.50.140">
    <property type="match status" value="1"/>
</dbReference>
<proteinExistence type="inferred from homology"/>
<feature type="region of interest" description="Disordered" evidence="5">
    <location>
        <begin position="358"/>
        <end position="384"/>
    </location>
</feature>
<feature type="transmembrane region" description="Helical" evidence="6">
    <location>
        <begin position="12"/>
        <end position="32"/>
    </location>
</feature>
<dbReference type="InterPro" id="IPR058626">
    <property type="entry name" value="MdtA-like_b-barrel"/>
</dbReference>
<dbReference type="PANTHER" id="PTHR30469:SF33">
    <property type="entry name" value="SLR1207 PROTEIN"/>
    <property type="match status" value="1"/>
</dbReference>
<evidence type="ECO:0000313" key="10">
    <source>
        <dbReference type="Proteomes" id="UP000664344"/>
    </source>
</evidence>
<gene>
    <name evidence="9" type="ORF">JYP53_04350</name>
</gene>
<dbReference type="InterPro" id="IPR058625">
    <property type="entry name" value="MdtA-like_BSH"/>
</dbReference>
<comment type="similarity">
    <text evidence="2">Belongs to the membrane fusion protein (MFP) (TC 8.A.1) family.</text>
</comment>
<evidence type="ECO:0000256" key="6">
    <source>
        <dbReference type="SAM" id="Phobius"/>
    </source>
</evidence>
<evidence type="ECO:0000256" key="2">
    <source>
        <dbReference type="ARBA" id="ARBA00009477"/>
    </source>
</evidence>
<dbReference type="Pfam" id="PF25944">
    <property type="entry name" value="Beta-barrel_RND"/>
    <property type="match status" value="1"/>
</dbReference>
<dbReference type="Gene3D" id="2.40.30.170">
    <property type="match status" value="1"/>
</dbReference>
<feature type="coiled-coil region" evidence="4">
    <location>
        <begin position="104"/>
        <end position="186"/>
    </location>
</feature>
<evidence type="ECO:0000313" key="9">
    <source>
        <dbReference type="EMBL" id="MBN7769136.1"/>
    </source>
</evidence>
<keyword evidence="6" id="KW-1133">Transmembrane helix</keyword>
<keyword evidence="6" id="KW-0472">Membrane</keyword>
<evidence type="ECO:0000259" key="7">
    <source>
        <dbReference type="Pfam" id="PF25917"/>
    </source>
</evidence>
<evidence type="ECO:0000256" key="1">
    <source>
        <dbReference type="ARBA" id="ARBA00004236"/>
    </source>
</evidence>
<evidence type="ECO:0000256" key="4">
    <source>
        <dbReference type="SAM" id="Coils"/>
    </source>
</evidence>
<keyword evidence="10" id="KW-1185">Reference proteome</keyword>
<comment type="caution">
    <text evidence="9">The sequence shown here is derived from an EMBL/GenBank/DDBJ whole genome shotgun (WGS) entry which is preliminary data.</text>
</comment>
<dbReference type="SUPFAM" id="SSF111369">
    <property type="entry name" value="HlyD-like secretion proteins"/>
    <property type="match status" value="1"/>
</dbReference>
<sequence>MAPVASKRREWLKPLLVLFVFCVVGATGWWFVRDGHAETLSLETFTVSRGDILKLVTATGVLEPSNYVDVGAQVSGQLERIHVRVGQSVAEGELLAEIDPTVYMAKVDATRAQLKNQQAQLEDRKAQLKLADIQFRRQQNLWQEDATTREALQVAEATRASARAQLAMLEAQIEQTSSTLRAEEANLGYARIHAPMDGTVVSIEARQGQTLNATQTAPLLMRIANLNTMRVRAQVSEADVTNLLPGMPVYFTTLGDSDHKLFGELQYIEPTPEVTNNVVLYNALFTVENTERRLLPQMTAQVFFVQEEARGVLRLPASAVTGEQVQVLGDGGQPEPRIIETGVTNRVHVEVRAGLSEGERVVSGSRDPRAGQGQGRSSFRGMLR</sequence>
<comment type="subcellular location">
    <subcellularLocation>
        <location evidence="1">Cell membrane</location>
    </subcellularLocation>
</comment>
<dbReference type="NCBIfam" id="TIGR01730">
    <property type="entry name" value="RND_mfp"/>
    <property type="match status" value="1"/>
</dbReference>
<accession>A0ABS3BC11</accession>
<name>A0ABS3BC11_9GAMM</name>
<feature type="domain" description="Multidrug resistance protein MdtA-like barrel-sandwich hybrid" evidence="7">
    <location>
        <begin position="66"/>
        <end position="220"/>
    </location>
</feature>